<dbReference type="EMBL" id="JACCEM010000002">
    <property type="protein sequence ID" value="NYT48443.1"/>
    <property type="molecule type" value="Genomic_DNA"/>
</dbReference>
<sequence>MRPSRIPWGFVVDAGVYLGKPKTSFDVSDSVRAKLGPDAQQAIDKQYDDIHDKAKKLRVFPSLYVGVSYSF</sequence>
<evidence type="ECO:0000313" key="2">
    <source>
        <dbReference type="Proteomes" id="UP000559809"/>
    </source>
</evidence>
<proteinExistence type="predicted"/>
<accession>A0A853FV17</accession>
<protein>
    <submittedName>
        <fullName evidence="1">Uncharacterized protein</fullName>
    </submittedName>
</protein>
<dbReference type="Gene3D" id="2.40.160.170">
    <property type="match status" value="1"/>
</dbReference>
<keyword evidence="2" id="KW-1185">Reference proteome</keyword>
<dbReference type="Proteomes" id="UP000559809">
    <property type="component" value="Unassembled WGS sequence"/>
</dbReference>
<name>A0A853FV17_9BURK</name>
<comment type="caution">
    <text evidence="1">The sequence shown here is derived from an EMBL/GenBank/DDBJ whole genome shotgun (WGS) entry which is preliminary data.</text>
</comment>
<gene>
    <name evidence="1" type="ORF">H0A72_03875</name>
</gene>
<dbReference type="AlphaFoldDB" id="A0A853FV17"/>
<organism evidence="1 2">
    <name type="scientific">Parapusillimonas granuli</name>
    <dbReference type="NCBI Taxonomy" id="380911"/>
    <lineage>
        <taxon>Bacteria</taxon>
        <taxon>Pseudomonadati</taxon>
        <taxon>Pseudomonadota</taxon>
        <taxon>Betaproteobacteria</taxon>
        <taxon>Burkholderiales</taxon>
        <taxon>Alcaligenaceae</taxon>
        <taxon>Parapusillimonas</taxon>
    </lineage>
</organism>
<reference evidence="1 2" key="1">
    <citation type="submission" date="2020-07" db="EMBL/GenBank/DDBJ databases">
        <title>Taxonomic revisions and descriptions of new bacterial species based on genomic comparisons in the high-G+C-content subgroup of the family Alcaligenaceae.</title>
        <authorList>
            <person name="Szabo A."/>
            <person name="Felfoldi T."/>
        </authorList>
    </citation>
    <scope>NUCLEOTIDE SEQUENCE [LARGE SCALE GENOMIC DNA]</scope>
    <source>
        <strain evidence="1 2">LMG 24012</strain>
    </source>
</reference>
<dbReference type="RefSeq" id="WP_180153752.1">
    <property type="nucleotide sequence ID" value="NZ_JACCEM010000002.1"/>
</dbReference>
<evidence type="ECO:0000313" key="1">
    <source>
        <dbReference type="EMBL" id="NYT48443.1"/>
    </source>
</evidence>